<keyword evidence="2" id="KW-0808">Transferase</keyword>
<evidence type="ECO:0000256" key="4">
    <source>
        <dbReference type="ARBA" id="ARBA00022737"/>
    </source>
</evidence>
<dbReference type="InterPro" id="IPR011990">
    <property type="entry name" value="TPR-like_helical_dom_sf"/>
</dbReference>
<feature type="repeat" description="PPR" evidence="6">
    <location>
        <begin position="617"/>
        <end position="651"/>
    </location>
</feature>
<evidence type="ECO:0000256" key="6">
    <source>
        <dbReference type="PROSITE-ProRule" id="PRU00708"/>
    </source>
</evidence>
<keyword evidence="3" id="KW-0949">S-adenosyl-L-methionine</keyword>
<evidence type="ECO:0000256" key="7">
    <source>
        <dbReference type="SAM" id="MobiDB-lite"/>
    </source>
</evidence>
<feature type="compositionally biased region" description="Pro residues" evidence="7">
    <location>
        <begin position="1058"/>
        <end position="1070"/>
    </location>
</feature>
<protein>
    <recommendedName>
        <fullName evidence="10">Catechol O-methyltransferase</fullName>
    </recommendedName>
</protein>
<dbReference type="EMBL" id="CAJNNV010001828">
    <property type="protein sequence ID" value="CAE8585905.1"/>
    <property type="molecule type" value="Genomic_DNA"/>
</dbReference>
<keyword evidence="1" id="KW-0489">Methyltransferase</keyword>
<reference evidence="8" key="1">
    <citation type="submission" date="2021-02" db="EMBL/GenBank/DDBJ databases">
        <authorList>
            <person name="Dougan E. K."/>
            <person name="Rhodes N."/>
            <person name="Thang M."/>
            <person name="Chan C."/>
        </authorList>
    </citation>
    <scope>NUCLEOTIDE SEQUENCE</scope>
</reference>
<evidence type="ECO:0000313" key="9">
    <source>
        <dbReference type="Proteomes" id="UP000654075"/>
    </source>
</evidence>
<dbReference type="Pfam" id="PF01535">
    <property type="entry name" value="PPR"/>
    <property type="match status" value="2"/>
</dbReference>
<keyword evidence="4" id="KW-0677">Repeat</keyword>
<comment type="caution">
    <text evidence="8">The sequence shown here is derived from an EMBL/GenBank/DDBJ whole genome shotgun (WGS) entry which is preliminary data.</text>
</comment>
<dbReference type="OrthoDB" id="10251242at2759"/>
<feature type="repeat" description="PPR" evidence="6">
    <location>
        <begin position="492"/>
        <end position="526"/>
    </location>
</feature>
<dbReference type="SUPFAM" id="SSF53335">
    <property type="entry name" value="S-adenosyl-L-methionine-dependent methyltransferases"/>
    <property type="match status" value="1"/>
</dbReference>
<evidence type="ECO:0000313" key="8">
    <source>
        <dbReference type="EMBL" id="CAE8585905.1"/>
    </source>
</evidence>
<dbReference type="PANTHER" id="PTHR47447">
    <property type="entry name" value="OS03G0856100 PROTEIN"/>
    <property type="match status" value="1"/>
</dbReference>
<accession>A0A813DIN7</accession>
<dbReference type="GO" id="GO:0032259">
    <property type="term" value="P:methylation"/>
    <property type="evidence" value="ECO:0007669"/>
    <property type="project" value="UniProtKB-KW"/>
</dbReference>
<dbReference type="Pfam" id="PF01596">
    <property type="entry name" value="Methyltransf_3"/>
    <property type="match status" value="1"/>
</dbReference>
<comment type="similarity">
    <text evidence="5">Belongs to the class I-like SAM-binding methyltransferase superfamily. Cation-dependent O-methyltransferase family.</text>
</comment>
<dbReference type="Gene3D" id="1.25.40.10">
    <property type="entry name" value="Tetratricopeptide repeat domain"/>
    <property type="match status" value="3"/>
</dbReference>
<dbReference type="GO" id="GO:0008171">
    <property type="term" value="F:O-methyltransferase activity"/>
    <property type="evidence" value="ECO:0007669"/>
    <property type="project" value="InterPro"/>
</dbReference>
<keyword evidence="9" id="KW-1185">Reference proteome</keyword>
<evidence type="ECO:0000256" key="2">
    <source>
        <dbReference type="ARBA" id="ARBA00022679"/>
    </source>
</evidence>
<evidence type="ECO:0000256" key="1">
    <source>
        <dbReference type="ARBA" id="ARBA00022603"/>
    </source>
</evidence>
<feature type="region of interest" description="Disordered" evidence="7">
    <location>
        <begin position="1"/>
        <end position="33"/>
    </location>
</feature>
<evidence type="ECO:0000256" key="5">
    <source>
        <dbReference type="ARBA" id="ARBA00023453"/>
    </source>
</evidence>
<dbReference type="NCBIfam" id="TIGR00756">
    <property type="entry name" value="PPR"/>
    <property type="match status" value="2"/>
</dbReference>
<proteinExistence type="inferred from homology"/>
<dbReference type="PROSITE" id="PS51682">
    <property type="entry name" value="SAM_OMT_I"/>
    <property type="match status" value="1"/>
</dbReference>
<feature type="compositionally biased region" description="Basic and acidic residues" evidence="7">
    <location>
        <begin position="90"/>
        <end position="111"/>
    </location>
</feature>
<evidence type="ECO:0008006" key="10">
    <source>
        <dbReference type="Google" id="ProtNLM"/>
    </source>
</evidence>
<feature type="region of interest" description="Disordered" evidence="7">
    <location>
        <begin position="58"/>
        <end position="116"/>
    </location>
</feature>
<feature type="region of interest" description="Disordered" evidence="7">
    <location>
        <begin position="1051"/>
        <end position="1078"/>
    </location>
</feature>
<dbReference type="PROSITE" id="PS51375">
    <property type="entry name" value="PPR"/>
    <property type="match status" value="4"/>
</dbReference>
<dbReference type="Pfam" id="PF13041">
    <property type="entry name" value="PPR_2"/>
    <property type="match status" value="2"/>
</dbReference>
<feature type="repeat" description="PPR" evidence="6">
    <location>
        <begin position="554"/>
        <end position="588"/>
    </location>
</feature>
<dbReference type="Proteomes" id="UP000654075">
    <property type="component" value="Unassembled WGS sequence"/>
</dbReference>
<feature type="compositionally biased region" description="Basic and acidic residues" evidence="7">
    <location>
        <begin position="72"/>
        <end position="83"/>
    </location>
</feature>
<dbReference type="InterPro" id="IPR002885">
    <property type="entry name" value="PPR_rpt"/>
</dbReference>
<organism evidence="8 9">
    <name type="scientific">Polarella glacialis</name>
    <name type="common">Dinoflagellate</name>
    <dbReference type="NCBI Taxonomy" id="89957"/>
    <lineage>
        <taxon>Eukaryota</taxon>
        <taxon>Sar</taxon>
        <taxon>Alveolata</taxon>
        <taxon>Dinophyceae</taxon>
        <taxon>Suessiales</taxon>
        <taxon>Suessiaceae</taxon>
        <taxon>Polarella</taxon>
    </lineage>
</organism>
<dbReference type="InterPro" id="IPR029063">
    <property type="entry name" value="SAM-dependent_MTases_sf"/>
</dbReference>
<dbReference type="InterPro" id="IPR002935">
    <property type="entry name" value="SAM_O-MeTrfase"/>
</dbReference>
<feature type="compositionally biased region" description="Basic residues" evidence="7">
    <location>
        <begin position="22"/>
        <end position="32"/>
    </location>
</feature>
<feature type="repeat" description="PPR" evidence="6">
    <location>
        <begin position="337"/>
        <end position="371"/>
    </location>
</feature>
<sequence>MAGQMKGGKRKRHTKKPDLSKVKFKVTKKRGRTVVTPEEELIRTKADIEAEIKKLKEAKKEATQTKARKKKTPEPIKDRKALDYDPVDAGMRKDAEEKVAKQDATRAEREARRAKRAAAKEVRVRRGNEEVSFQDLLSGDFFGADGIAPWADCKQLARKIAIKRTEIRNARVDIEGSPKLMRAFAKDYVGRVLSPGDELLTRRFGRLGGLFFAGLGLGASLVARGRSGRLMPQSTEAYALPDHMEQASCTLRRLMLFVFASDVSHEASTVTSYSPQRHFVSVTRKHVPHRLRLCRPLAARRRLQPTAFVGSRLGRQTRWQESIALLDSIQSVSLEPGVVSYNAAITACGRGKQWEKALDIMTTMRQRGVPPEVVTFTAAINACGKCDHWAGALSLFRALESQSLDTQCPRESPPMGEGARSLQLEVCATAEHCYFGIGEDVVTFSSEIKQRGLELGLITYSACMSACSRGQEWRHALALLQEAKKLKSSQPDVVCFNVALNALERSRQWQLALSLFAEMVEHGPSPTVVTYSEAIGACASGRRWELALHLLSQDVIAVSTCMGALEEAGRWELSLDLFQEMEKRLLTPSVITFNAAISAAKKGELWQRCLQLLVDIGGRGYNPAIQACSDCGQWQQALALSEEMVALGLQPEGLSFSNLLMECEHRCLLERQERLLQSLGSGKTWSGSALAAGAITAAAACYFAASKRSEAHALLCRAAEEGLCNAAGLRLASLCSGIQLGGVHPAVSQPLAAGVQYSKELRVLHHVLTTARPGDAVSVIRAVEDCGNEVLGPSGRWLKIAGGEKKAVLTSAVAGGPPGGSGGGGGGGNVAGPGQVLEIGAYCGFSATRMAVAMPGVQITSLEVDPVHMIVARNIVAMAGMSAFVEVWTGHSKASLPRLAGRRSSGGAFPRPAFAAVFMDQRGSRYTEDLFLLHEHGLLRPGAVIVGDNVLKPGAPIFLWEAVMSKDCEAQILSVGEFMMPSEDWMSITVPRPKFFASTLAPLHPAELIRLHEEADEIREAATGPGRTVSWPAWASFAQSMKERLAALGIEATARAPGIPPDEPQDPLPEPDAKQQQQ</sequence>
<dbReference type="PANTHER" id="PTHR47447:SF17">
    <property type="entry name" value="OS12G0638900 PROTEIN"/>
    <property type="match status" value="1"/>
</dbReference>
<dbReference type="AlphaFoldDB" id="A0A813DIN7"/>
<name>A0A813DIN7_POLGL</name>
<gene>
    <name evidence="8" type="ORF">PGLA1383_LOCUS4801</name>
</gene>
<dbReference type="Gene3D" id="3.40.50.150">
    <property type="entry name" value="Vaccinia Virus protein VP39"/>
    <property type="match status" value="1"/>
</dbReference>
<evidence type="ECO:0000256" key="3">
    <source>
        <dbReference type="ARBA" id="ARBA00022691"/>
    </source>
</evidence>